<comment type="catalytic activity">
    <reaction evidence="1">
        <text>ATP + protein L-histidine = ADP + protein N-phospho-L-histidine.</text>
        <dbReference type="EC" id="2.7.13.3"/>
    </reaction>
</comment>
<feature type="coiled-coil region" evidence="7">
    <location>
        <begin position="375"/>
        <end position="405"/>
    </location>
</feature>
<keyword evidence="5" id="KW-0418">Kinase</keyword>
<dbReference type="InterPro" id="IPR036097">
    <property type="entry name" value="HisK_dim/P_sf"/>
</dbReference>
<dbReference type="SUPFAM" id="SSF47384">
    <property type="entry name" value="Homodimeric domain of signal transducing histidine kinase"/>
    <property type="match status" value="1"/>
</dbReference>
<feature type="transmembrane region" description="Helical" evidence="8">
    <location>
        <begin position="181"/>
        <end position="201"/>
    </location>
</feature>
<dbReference type="Pfam" id="PF00512">
    <property type="entry name" value="HisKA"/>
    <property type="match status" value="1"/>
</dbReference>
<dbReference type="SUPFAM" id="SSF55781">
    <property type="entry name" value="GAF domain-like"/>
    <property type="match status" value="1"/>
</dbReference>
<feature type="modified residue" description="4-aspartylphosphate" evidence="6">
    <location>
        <position position="726"/>
    </location>
</feature>
<comment type="caution">
    <text evidence="6">Lacks conserved residue(s) required for the propagation of feature annotation.</text>
</comment>
<dbReference type="Pfam" id="PF13185">
    <property type="entry name" value="GAF_2"/>
    <property type="match status" value="1"/>
</dbReference>
<dbReference type="InterPro" id="IPR005467">
    <property type="entry name" value="His_kinase_dom"/>
</dbReference>
<dbReference type="PROSITE" id="PS50109">
    <property type="entry name" value="HIS_KIN"/>
    <property type="match status" value="1"/>
</dbReference>
<dbReference type="Gene3D" id="1.10.287.130">
    <property type="match status" value="1"/>
</dbReference>
<dbReference type="SUPFAM" id="SSF55874">
    <property type="entry name" value="ATPase domain of HSP90 chaperone/DNA topoisomerase II/histidine kinase"/>
    <property type="match status" value="1"/>
</dbReference>
<dbReference type="PROSITE" id="PS50110">
    <property type="entry name" value="RESPONSE_REGULATORY"/>
    <property type="match status" value="2"/>
</dbReference>
<dbReference type="PRINTS" id="PR00344">
    <property type="entry name" value="BCTRLSENSOR"/>
</dbReference>
<name>A0ABU5ICY0_9BURK</name>
<dbReference type="Pfam" id="PF05227">
    <property type="entry name" value="CHASE3"/>
    <property type="match status" value="1"/>
</dbReference>
<evidence type="ECO:0000256" key="6">
    <source>
        <dbReference type="PROSITE-ProRule" id="PRU00169"/>
    </source>
</evidence>
<evidence type="ECO:0000259" key="10">
    <source>
        <dbReference type="PROSITE" id="PS50110"/>
    </source>
</evidence>
<dbReference type="InterPro" id="IPR003018">
    <property type="entry name" value="GAF"/>
</dbReference>
<dbReference type="SMART" id="SM00388">
    <property type="entry name" value="HisKA"/>
    <property type="match status" value="1"/>
</dbReference>
<dbReference type="SUPFAM" id="SSF52172">
    <property type="entry name" value="CheY-like"/>
    <property type="match status" value="2"/>
</dbReference>
<dbReference type="EC" id="2.7.13.3" evidence="2"/>
<gene>
    <name evidence="11" type="ORF">SM757_04490</name>
</gene>
<dbReference type="PANTHER" id="PTHR43047:SF63">
    <property type="entry name" value="HISTIDINE KINASE"/>
    <property type="match status" value="1"/>
</dbReference>
<dbReference type="InterPro" id="IPR029016">
    <property type="entry name" value="GAF-like_dom_sf"/>
</dbReference>
<evidence type="ECO:0000256" key="8">
    <source>
        <dbReference type="SAM" id="Phobius"/>
    </source>
</evidence>
<evidence type="ECO:0000313" key="12">
    <source>
        <dbReference type="Proteomes" id="UP001293718"/>
    </source>
</evidence>
<dbReference type="EMBL" id="JAXOJX010000004">
    <property type="protein sequence ID" value="MDZ5455823.1"/>
    <property type="molecule type" value="Genomic_DNA"/>
</dbReference>
<feature type="domain" description="Response regulatory" evidence="10">
    <location>
        <begin position="799"/>
        <end position="915"/>
    </location>
</feature>
<keyword evidence="4" id="KW-0808">Transferase</keyword>
<evidence type="ECO:0000256" key="2">
    <source>
        <dbReference type="ARBA" id="ARBA00012438"/>
    </source>
</evidence>
<keyword evidence="12" id="KW-1185">Reference proteome</keyword>
<evidence type="ECO:0000256" key="4">
    <source>
        <dbReference type="ARBA" id="ARBA00022679"/>
    </source>
</evidence>
<dbReference type="CDD" id="cd00082">
    <property type="entry name" value="HisKA"/>
    <property type="match status" value="1"/>
</dbReference>
<keyword evidence="8" id="KW-0812">Transmembrane</keyword>
<dbReference type="CDD" id="cd16922">
    <property type="entry name" value="HATPase_EvgS-ArcB-TorS-like"/>
    <property type="match status" value="1"/>
</dbReference>
<evidence type="ECO:0000256" key="7">
    <source>
        <dbReference type="SAM" id="Coils"/>
    </source>
</evidence>
<organism evidence="11 12">
    <name type="scientific">Azohydromonas lata</name>
    <dbReference type="NCBI Taxonomy" id="45677"/>
    <lineage>
        <taxon>Bacteria</taxon>
        <taxon>Pseudomonadati</taxon>
        <taxon>Pseudomonadota</taxon>
        <taxon>Betaproteobacteria</taxon>
        <taxon>Burkholderiales</taxon>
        <taxon>Sphaerotilaceae</taxon>
        <taxon>Azohydromonas</taxon>
    </lineage>
</organism>
<evidence type="ECO:0000256" key="1">
    <source>
        <dbReference type="ARBA" id="ARBA00000085"/>
    </source>
</evidence>
<evidence type="ECO:0000256" key="3">
    <source>
        <dbReference type="ARBA" id="ARBA00022553"/>
    </source>
</evidence>
<dbReference type="Pfam" id="PF02518">
    <property type="entry name" value="HATPase_c"/>
    <property type="match status" value="1"/>
</dbReference>
<evidence type="ECO:0000259" key="9">
    <source>
        <dbReference type="PROSITE" id="PS50109"/>
    </source>
</evidence>
<dbReference type="Gene3D" id="3.40.50.2300">
    <property type="match status" value="2"/>
</dbReference>
<sequence>MHQRLNSAAAGYIVAIVVVLVLTATSWSFTQRTSRAQAFVSHTHEVLSNVAAAEAALWRAESAQRAFLVSLGKLFLVERDTALNVLEQHVTALVRLTLDNPGQQLRIATLRTLLQERIAVYRRNESIAEPTNTMSAAQRLEVGAEVMERLQPMFRELAAEEYRLLRLREAQERNYLQSTRWIFGGLLMAILATVPLVFWQLTRQSRARARAEADAAMERNYTQLHGQALTLYNSATDPQAALEGALELLTAQPVFQAAALYVRTDMQQWRAAANRGVPPEVAAVLLPDKGPAGEAVRQRRLVRVRSTDDDVSPVLSRWLASQGTVNVVLCPVAYAEQTLGLLGLAATSRLSSRECDFIEQLCAQLGVALHNLDQYHSLNELAARLQEQGQELQRKNAALEDAARSKSEFLANMSHELRTPLNAVIGFADVLHDGLVGELNPEQLEYIGEISSSGKHLLSLINDVLDLAKVEAGQMSLELEPLNPAELAASGMSMLRERALQQRVQLRAQVAQNLGLLQADLRKTRQILFNLLSNAVKFTPAGGEVSVHLQRVFRQQVQGVKSDGHTRVIPPAQTQHGEFLEITVRDSGIGIEPANLERLFQPFMQIDSTLSRQFTGTGLGLSLVLRLTELHGGGLRVHSVPQQGSAFTAWLPWRPAETVSETPPPAAYPLQLGEVPLVLVIDDDPSALDLMQIQLQSSGWRVETAGDAAQGLRAVHELHPQAIVLDLLLPGIDGWSLLAQLKQEPSTRDIPVVICSVIAQRQRGFVLGAAQVLTKPVSQQQLLSALAAVGLPLRGPAARVLLVDDDEQELQSLSQQLQAAGLTAEPVLGGTAALDAVARRRPDVIVLKLDMQGLSGFDTVQALNGRLDTADIPIIVLAAPTDGSRAREMLHSQVLGIVEKSEFSASILVSELRRAMAHRAAGGASQPYLP</sequence>
<keyword evidence="3 6" id="KW-0597">Phosphoprotein</keyword>
<dbReference type="SMART" id="SM00387">
    <property type="entry name" value="HATPase_c"/>
    <property type="match status" value="1"/>
</dbReference>
<dbReference type="Gene3D" id="3.30.565.10">
    <property type="entry name" value="Histidine kinase-like ATPase, C-terminal domain"/>
    <property type="match status" value="1"/>
</dbReference>
<dbReference type="PANTHER" id="PTHR43047">
    <property type="entry name" value="TWO-COMPONENT HISTIDINE PROTEIN KINASE"/>
    <property type="match status" value="1"/>
</dbReference>
<dbReference type="InterPro" id="IPR003594">
    <property type="entry name" value="HATPase_dom"/>
</dbReference>
<keyword evidence="8" id="KW-0472">Membrane</keyword>
<comment type="caution">
    <text evidence="11">The sequence shown here is derived from an EMBL/GenBank/DDBJ whole genome shotgun (WGS) entry which is preliminary data.</text>
</comment>
<proteinExistence type="predicted"/>
<keyword evidence="8" id="KW-1133">Transmembrane helix</keyword>
<dbReference type="RefSeq" id="WP_322464512.1">
    <property type="nucleotide sequence ID" value="NZ_JAXOJX010000004.1"/>
</dbReference>
<dbReference type="InterPro" id="IPR036890">
    <property type="entry name" value="HATPase_C_sf"/>
</dbReference>
<dbReference type="Gene3D" id="3.30.450.40">
    <property type="match status" value="1"/>
</dbReference>
<dbReference type="SMART" id="SM00065">
    <property type="entry name" value="GAF"/>
    <property type="match status" value="1"/>
</dbReference>
<dbReference type="SMART" id="SM00448">
    <property type="entry name" value="REC"/>
    <property type="match status" value="2"/>
</dbReference>
<keyword evidence="7" id="KW-0175">Coiled coil</keyword>
<evidence type="ECO:0000313" key="11">
    <source>
        <dbReference type="EMBL" id="MDZ5455823.1"/>
    </source>
</evidence>
<feature type="domain" description="Histidine kinase" evidence="9">
    <location>
        <begin position="412"/>
        <end position="655"/>
    </location>
</feature>
<dbReference type="InterPro" id="IPR001789">
    <property type="entry name" value="Sig_transdc_resp-reg_receiver"/>
</dbReference>
<evidence type="ECO:0000256" key="5">
    <source>
        <dbReference type="ARBA" id="ARBA00022777"/>
    </source>
</evidence>
<dbReference type="InterPro" id="IPR004358">
    <property type="entry name" value="Sig_transdc_His_kin-like_C"/>
</dbReference>
<feature type="domain" description="Response regulatory" evidence="10">
    <location>
        <begin position="677"/>
        <end position="790"/>
    </location>
</feature>
<dbReference type="InterPro" id="IPR011006">
    <property type="entry name" value="CheY-like_superfamily"/>
</dbReference>
<dbReference type="Proteomes" id="UP001293718">
    <property type="component" value="Unassembled WGS sequence"/>
</dbReference>
<dbReference type="Pfam" id="PF00072">
    <property type="entry name" value="Response_reg"/>
    <property type="match status" value="2"/>
</dbReference>
<feature type="transmembrane region" description="Helical" evidence="8">
    <location>
        <begin position="12"/>
        <end position="29"/>
    </location>
</feature>
<dbReference type="InterPro" id="IPR007891">
    <property type="entry name" value="CHASE3"/>
</dbReference>
<accession>A0ABU5ICY0</accession>
<protein>
    <recommendedName>
        <fullName evidence="2">histidine kinase</fullName>
        <ecNumber evidence="2">2.7.13.3</ecNumber>
    </recommendedName>
</protein>
<reference evidence="11 12" key="1">
    <citation type="submission" date="2023-11" db="EMBL/GenBank/DDBJ databases">
        <title>Draft genome of Azohydromonas lata strain H1 (DSM1123), a polyhydroxyalkanoate producer.</title>
        <authorList>
            <person name="Traversa D."/>
            <person name="D'Addabbo P."/>
            <person name="Pazzani C."/>
            <person name="Manzari C."/>
            <person name="Chiara M."/>
            <person name="Scrascia M."/>
        </authorList>
    </citation>
    <scope>NUCLEOTIDE SEQUENCE [LARGE SCALE GENOMIC DNA]</scope>
    <source>
        <strain evidence="11 12">H1</strain>
    </source>
</reference>
<dbReference type="InterPro" id="IPR003661">
    <property type="entry name" value="HisK_dim/P_dom"/>
</dbReference>